<dbReference type="WBParaSite" id="L893_g28234.t1">
    <property type="protein sequence ID" value="L893_g28234.t1"/>
    <property type="gene ID" value="L893_g28234"/>
</dbReference>
<feature type="signal peptide" evidence="3">
    <location>
        <begin position="1"/>
        <end position="19"/>
    </location>
</feature>
<dbReference type="Gene3D" id="1.10.418.10">
    <property type="entry name" value="Calponin-like domain"/>
    <property type="match status" value="1"/>
</dbReference>
<evidence type="ECO:0000256" key="2">
    <source>
        <dbReference type="SAM" id="MobiDB-lite"/>
    </source>
</evidence>
<feature type="coiled-coil region" evidence="1">
    <location>
        <begin position="918"/>
        <end position="968"/>
    </location>
</feature>
<keyword evidence="6" id="KW-1185">Reference proteome</keyword>
<dbReference type="Pfam" id="PF00307">
    <property type="entry name" value="CH"/>
    <property type="match status" value="1"/>
</dbReference>
<feature type="compositionally biased region" description="Low complexity" evidence="2">
    <location>
        <begin position="373"/>
        <end position="388"/>
    </location>
</feature>
<feature type="domain" description="C2 NT-type" evidence="5">
    <location>
        <begin position="115"/>
        <end position="268"/>
    </location>
</feature>
<dbReference type="InterPro" id="IPR036872">
    <property type="entry name" value="CH_dom_sf"/>
</dbReference>
<feature type="region of interest" description="Disordered" evidence="2">
    <location>
        <begin position="700"/>
        <end position="731"/>
    </location>
</feature>
<dbReference type="SMART" id="SM00033">
    <property type="entry name" value="CH"/>
    <property type="match status" value="1"/>
</dbReference>
<reference evidence="7" key="1">
    <citation type="submission" date="2016-11" db="UniProtKB">
        <authorList>
            <consortium name="WormBaseParasite"/>
        </authorList>
    </citation>
    <scope>IDENTIFICATION</scope>
</reference>
<dbReference type="PANTHER" id="PTHR23167">
    <property type="entry name" value="CALPONIN HOMOLOGY DOMAIN-CONTAINING PROTEIN DDB_G0272472-RELATED"/>
    <property type="match status" value="1"/>
</dbReference>
<feature type="compositionally biased region" description="Basic and acidic residues" evidence="2">
    <location>
        <begin position="361"/>
        <end position="372"/>
    </location>
</feature>
<keyword evidence="1" id="KW-0175">Coiled coil</keyword>
<feature type="compositionally biased region" description="Basic and acidic residues" evidence="2">
    <location>
        <begin position="328"/>
        <end position="349"/>
    </location>
</feature>
<feature type="coiled-coil region" evidence="1">
    <location>
        <begin position="857"/>
        <end position="884"/>
    </location>
</feature>
<dbReference type="InterPro" id="IPR050540">
    <property type="entry name" value="F-actin_Monoox_Mical"/>
</dbReference>
<dbReference type="AlphaFoldDB" id="A0A1I7ZNM3"/>
<evidence type="ECO:0000256" key="3">
    <source>
        <dbReference type="SAM" id="SignalP"/>
    </source>
</evidence>
<protein>
    <submittedName>
        <fullName evidence="7">Calponin-homology (CH) domain-containing protein</fullName>
    </submittedName>
</protein>
<feature type="compositionally biased region" description="Low complexity" evidence="2">
    <location>
        <begin position="715"/>
        <end position="731"/>
    </location>
</feature>
<dbReference type="SUPFAM" id="SSF47576">
    <property type="entry name" value="Calponin-homology domain, CH-domain"/>
    <property type="match status" value="1"/>
</dbReference>
<evidence type="ECO:0000256" key="1">
    <source>
        <dbReference type="SAM" id="Coils"/>
    </source>
</evidence>
<name>A0A1I7ZNM3_9BILA</name>
<dbReference type="PANTHER" id="PTHR23167:SF46">
    <property type="entry name" value="EPS15 HOMOLOGY DOMAIN CONTAINING PROTEIN-BINDING PROTEIN 1, ISOFORM F"/>
    <property type="match status" value="1"/>
</dbReference>
<feature type="domain" description="Calponin-homology (CH)" evidence="4">
    <location>
        <begin position="414"/>
        <end position="520"/>
    </location>
</feature>
<evidence type="ECO:0000259" key="5">
    <source>
        <dbReference type="PROSITE" id="PS51840"/>
    </source>
</evidence>
<feature type="region of interest" description="Disordered" evidence="2">
    <location>
        <begin position="612"/>
        <end position="642"/>
    </location>
</feature>
<evidence type="ECO:0000259" key="4">
    <source>
        <dbReference type="PROSITE" id="PS50021"/>
    </source>
</evidence>
<dbReference type="PROSITE" id="PS50021">
    <property type="entry name" value="CH"/>
    <property type="match status" value="1"/>
</dbReference>
<accession>A0A1I7ZNM3</accession>
<proteinExistence type="predicted"/>
<feature type="chain" id="PRO_5009313705" evidence="3">
    <location>
        <begin position="20"/>
        <end position="1016"/>
    </location>
</feature>
<evidence type="ECO:0000313" key="7">
    <source>
        <dbReference type="WBParaSite" id="L893_g28234.t1"/>
    </source>
</evidence>
<sequence length="1016" mass="115331">MVLPLPLDVLALVLTLGDSYLRAKAAWSRGDRPCAQRPQVVGERRTTSRRGKLRTRTAKITQQLLRNAVAQSSDKRLICIPSTTPLPTIPRLPVQLTFGNKSPARGERMSLWRKIQRTNKKAAKYRFNLTLNDLLIDGNDGWQPEQIIVALMHRRRRYETKPRRVEPSFADKCRCLVVWPEQAPDFIDVLTTLYKDQRNQQFDDKEWTLVIEEVTPKRKNRPLAAVALNLRMFINDTPGEKTELKMKLRPLREEVKMCLIKFVIDSHLLKEGDAVDDDMQSIASGISESASIDDLIKASSSEKVEPMTPEHKEAVADIAKVSDEIEQRFAKKEKPDSPKSPLKSREDFFKPPSPPQLIRPPWREVAEKKKTSVESPQSPVAPASAAVEIQPETQPEVTLREKTPKLQQQPLPELIPNEELIDWCKRIAREYKFLKITDFTKSFKSGLAFCALIHRYRPELIGDITQIRHNGNPKDNCTKAFSVAEQHLGIKSTLDVNDVVMCPEKNKVKAYVERLRHALEGTTPTDVVDAARMSDYRLCSHPFFGLSESEEKVMLELQKLKDRNMEADAVDYSDVPETTDGGDVKYAAVVPGISSPQAVKPVPVQSTPLMTRKQLNDPFGSDNEETPKPLNGFESPSKSNNTPLNIKLESLSGTANQSELRQRARQLLANPEAMLGGSFSPSKDDERSKRLLEEARQRIEEAKTEGGTFNVSGQSAGFHRSASSRSSLHGSSTDIRTLGIVEKEVNFYKFSKRQPSPVLQRKNYDTPSIPACARPSQRTVNTTLGVNGPSALDRVKRYGSMRRQELTEAIQLFVAGSTIDSSSNEYPVNDVHSTPTRKLTNDWERDAQDPSRIESELGKITMRMAQLEKENMEINEKIRDVVQGSNEETKLIEALIKCTGERDKLQKKVDYYNDVLTIIEVTESIDKKRQELDEVTDEFKTEEEKNRIDKLMNELRELTDQKMHLTLKVGNVHSEEEEHDEQLRRTLDRTQNLGSFQRGVQEPLSASKRIYQWLRS</sequence>
<dbReference type="PROSITE" id="PS51840">
    <property type="entry name" value="C2_NT"/>
    <property type="match status" value="1"/>
</dbReference>
<keyword evidence="3" id="KW-0732">Signal</keyword>
<evidence type="ECO:0000313" key="6">
    <source>
        <dbReference type="Proteomes" id="UP000095287"/>
    </source>
</evidence>
<feature type="region of interest" description="Disordered" evidence="2">
    <location>
        <begin position="328"/>
        <end position="406"/>
    </location>
</feature>
<dbReference type="InterPro" id="IPR001715">
    <property type="entry name" value="CH_dom"/>
</dbReference>
<dbReference type="Proteomes" id="UP000095287">
    <property type="component" value="Unplaced"/>
</dbReference>
<dbReference type="InterPro" id="IPR019448">
    <property type="entry name" value="NT-C2"/>
</dbReference>
<organism evidence="6 7">
    <name type="scientific">Steinernema glaseri</name>
    <dbReference type="NCBI Taxonomy" id="37863"/>
    <lineage>
        <taxon>Eukaryota</taxon>
        <taxon>Metazoa</taxon>
        <taxon>Ecdysozoa</taxon>
        <taxon>Nematoda</taxon>
        <taxon>Chromadorea</taxon>
        <taxon>Rhabditida</taxon>
        <taxon>Tylenchina</taxon>
        <taxon>Panagrolaimomorpha</taxon>
        <taxon>Strongyloidoidea</taxon>
        <taxon>Steinernematidae</taxon>
        <taxon>Steinernema</taxon>
    </lineage>
</organism>